<evidence type="ECO:0000259" key="10">
    <source>
        <dbReference type="PROSITE" id="PS50885"/>
    </source>
</evidence>
<gene>
    <name evidence="11" type="ORF">ACFSUF_01945</name>
</gene>
<protein>
    <submittedName>
        <fullName evidence="11">Sensor histidine kinase</fullName>
        <ecNumber evidence="11">2.7.13.3</ecNumber>
    </submittedName>
</protein>
<comment type="caution">
    <text evidence="11">The sequence shown here is derived from an EMBL/GenBank/DDBJ whole genome shotgun (WGS) entry which is preliminary data.</text>
</comment>
<keyword evidence="8 9" id="KW-0472">Membrane</keyword>
<dbReference type="InterPro" id="IPR003594">
    <property type="entry name" value="HATPase_dom"/>
</dbReference>
<keyword evidence="6 11" id="KW-0418">Kinase</keyword>
<keyword evidence="5 9" id="KW-0812">Transmembrane</keyword>
<evidence type="ECO:0000256" key="1">
    <source>
        <dbReference type="ARBA" id="ARBA00004651"/>
    </source>
</evidence>
<dbReference type="SUPFAM" id="SSF55874">
    <property type="entry name" value="ATPase domain of HSP90 chaperone/DNA topoisomerase II/histidine kinase"/>
    <property type="match status" value="1"/>
</dbReference>
<dbReference type="Pfam" id="PF02518">
    <property type="entry name" value="HATPase_c"/>
    <property type="match status" value="1"/>
</dbReference>
<evidence type="ECO:0000256" key="8">
    <source>
        <dbReference type="ARBA" id="ARBA00023136"/>
    </source>
</evidence>
<evidence type="ECO:0000313" key="11">
    <source>
        <dbReference type="EMBL" id="MFD2611184.1"/>
    </source>
</evidence>
<dbReference type="InterPro" id="IPR033479">
    <property type="entry name" value="dCache_1"/>
</dbReference>
<keyword evidence="2" id="KW-1003">Cell membrane</keyword>
<dbReference type="Pfam" id="PF06580">
    <property type="entry name" value="His_kinase"/>
    <property type="match status" value="1"/>
</dbReference>
<name>A0ABW5P7U0_9BACL</name>
<accession>A0ABW5P7U0</accession>
<evidence type="ECO:0000313" key="12">
    <source>
        <dbReference type="Proteomes" id="UP001597541"/>
    </source>
</evidence>
<dbReference type="InterPro" id="IPR036890">
    <property type="entry name" value="HATPase_C_sf"/>
</dbReference>
<feature type="domain" description="HAMP" evidence="10">
    <location>
        <begin position="330"/>
        <end position="382"/>
    </location>
</feature>
<dbReference type="Gene3D" id="3.30.565.10">
    <property type="entry name" value="Histidine kinase-like ATPase, C-terminal domain"/>
    <property type="match status" value="1"/>
</dbReference>
<dbReference type="Pfam" id="PF00672">
    <property type="entry name" value="HAMP"/>
    <property type="match status" value="1"/>
</dbReference>
<dbReference type="PANTHER" id="PTHR34220">
    <property type="entry name" value="SENSOR HISTIDINE KINASE YPDA"/>
    <property type="match status" value="1"/>
</dbReference>
<keyword evidence="7 9" id="KW-1133">Transmembrane helix</keyword>
<dbReference type="EMBL" id="JBHUME010000002">
    <property type="protein sequence ID" value="MFD2611184.1"/>
    <property type="molecule type" value="Genomic_DNA"/>
</dbReference>
<comment type="subcellular location">
    <subcellularLocation>
        <location evidence="1">Cell membrane</location>
        <topology evidence="1">Multi-pass membrane protein</topology>
    </subcellularLocation>
</comment>
<evidence type="ECO:0000256" key="6">
    <source>
        <dbReference type="ARBA" id="ARBA00022777"/>
    </source>
</evidence>
<dbReference type="GO" id="GO:0004673">
    <property type="term" value="F:protein histidine kinase activity"/>
    <property type="evidence" value="ECO:0007669"/>
    <property type="project" value="UniProtKB-EC"/>
</dbReference>
<feature type="transmembrane region" description="Helical" evidence="9">
    <location>
        <begin position="12"/>
        <end position="36"/>
    </location>
</feature>
<proteinExistence type="predicted"/>
<evidence type="ECO:0000256" key="7">
    <source>
        <dbReference type="ARBA" id="ARBA00022989"/>
    </source>
</evidence>
<dbReference type="SMART" id="SM00304">
    <property type="entry name" value="HAMP"/>
    <property type="match status" value="1"/>
</dbReference>
<evidence type="ECO:0000256" key="3">
    <source>
        <dbReference type="ARBA" id="ARBA00022553"/>
    </source>
</evidence>
<dbReference type="Gene3D" id="3.30.450.20">
    <property type="entry name" value="PAS domain"/>
    <property type="match status" value="1"/>
</dbReference>
<dbReference type="PROSITE" id="PS50885">
    <property type="entry name" value="HAMP"/>
    <property type="match status" value="1"/>
</dbReference>
<sequence>MTSPGFLKWRSVGLKVFAFYFLSMVLVIGVMGYLSYIRSADMMNSKIGGVARQSVEQTRKRLEMIVNEYENRAWLIFSNQEVQKQLLNHYADGVEKSEVTLRNNRFLSNLINANNDTVNIYLLSDQDTSYRYSPNNQFFVYNNFPNTYREEAWYKQIQEADGQTVYFGIRRSNIRYIADQDPDRPLFCFGKAIKNLANRNEIIGVMLYEVDPEQIRGILEELDFNHTGETFLIENEDSSVVADRMASGSAKPLQVSAQALSDRTGSFKQTVGGREELVVFDRFQDYPWTLVGLIRAEEYMKDSAEIGIFMTVIAAGFGAIAVALGFFVARQAHKPLYIMIRAMRKAREGDLNSLISHRRKDEFGILYTHFNAMVMELKEQINEVYVQKWLQKELQMKMLGSQINAHFLYNTLDSVHWIARIRKVDEISTMVFGLSRYLRLSLNEGRDEVSLSEIKELLESYLSIQMVRYRDKFTFSLEIEESLYEYRVLKYIFQPLIENAIYHGLEKKEGSGSLRVRFLRQEGLLCFEVEDDGAGIAEEELARLQEMLAQKETAGEHYFALRNISAQIHITYGPEYGLTIKSRPGAGTLVRMIIPLKK</sequence>
<dbReference type="Pfam" id="PF02743">
    <property type="entry name" value="dCache_1"/>
    <property type="match status" value="1"/>
</dbReference>
<dbReference type="InterPro" id="IPR050640">
    <property type="entry name" value="Bact_2-comp_sensor_kinase"/>
</dbReference>
<dbReference type="Proteomes" id="UP001597541">
    <property type="component" value="Unassembled WGS sequence"/>
</dbReference>
<dbReference type="CDD" id="cd06225">
    <property type="entry name" value="HAMP"/>
    <property type="match status" value="1"/>
</dbReference>
<dbReference type="PANTHER" id="PTHR34220:SF7">
    <property type="entry name" value="SENSOR HISTIDINE KINASE YPDA"/>
    <property type="match status" value="1"/>
</dbReference>
<keyword evidence="3" id="KW-0597">Phosphoprotein</keyword>
<dbReference type="EC" id="2.7.13.3" evidence="11"/>
<keyword evidence="12" id="KW-1185">Reference proteome</keyword>
<dbReference type="InterPro" id="IPR010559">
    <property type="entry name" value="Sig_transdc_His_kin_internal"/>
</dbReference>
<dbReference type="RefSeq" id="WP_377599570.1">
    <property type="nucleotide sequence ID" value="NZ_JBHUME010000002.1"/>
</dbReference>
<evidence type="ECO:0000256" key="5">
    <source>
        <dbReference type="ARBA" id="ARBA00022692"/>
    </source>
</evidence>
<evidence type="ECO:0000256" key="9">
    <source>
        <dbReference type="SAM" id="Phobius"/>
    </source>
</evidence>
<evidence type="ECO:0000256" key="2">
    <source>
        <dbReference type="ARBA" id="ARBA00022475"/>
    </source>
</evidence>
<feature type="transmembrane region" description="Helical" evidence="9">
    <location>
        <begin position="306"/>
        <end position="329"/>
    </location>
</feature>
<dbReference type="Gene3D" id="6.10.250.1910">
    <property type="match status" value="1"/>
</dbReference>
<keyword evidence="4 11" id="KW-0808">Transferase</keyword>
<organism evidence="11 12">
    <name type="scientific">Paenibacillus gansuensis</name>
    <dbReference type="NCBI Taxonomy" id="306542"/>
    <lineage>
        <taxon>Bacteria</taxon>
        <taxon>Bacillati</taxon>
        <taxon>Bacillota</taxon>
        <taxon>Bacilli</taxon>
        <taxon>Bacillales</taxon>
        <taxon>Paenibacillaceae</taxon>
        <taxon>Paenibacillus</taxon>
    </lineage>
</organism>
<dbReference type="InterPro" id="IPR003660">
    <property type="entry name" value="HAMP_dom"/>
</dbReference>
<dbReference type="SUPFAM" id="SSF158472">
    <property type="entry name" value="HAMP domain-like"/>
    <property type="match status" value="1"/>
</dbReference>
<evidence type="ECO:0000256" key="4">
    <source>
        <dbReference type="ARBA" id="ARBA00022679"/>
    </source>
</evidence>
<reference evidence="12" key="1">
    <citation type="journal article" date="2019" name="Int. J. Syst. Evol. Microbiol.">
        <title>The Global Catalogue of Microorganisms (GCM) 10K type strain sequencing project: providing services to taxonomists for standard genome sequencing and annotation.</title>
        <authorList>
            <consortium name="The Broad Institute Genomics Platform"/>
            <consortium name="The Broad Institute Genome Sequencing Center for Infectious Disease"/>
            <person name="Wu L."/>
            <person name="Ma J."/>
        </authorList>
    </citation>
    <scope>NUCLEOTIDE SEQUENCE [LARGE SCALE GENOMIC DNA]</scope>
    <source>
        <strain evidence="12">KCTC 3950</strain>
    </source>
</reference>